<dbReference type="Pfam" id="PF13517">
    <property type="entry name" value="FG-GAP_3"/>
    <property type="match status" value="2"/>
</dbReference>
<dbReference type="AlphaFoldDB" id="A0A382Z1M2"/>
<protein>
    <recommendedName>
        <fullName evidence="3">VCBS repeat-containing protein</fullName>
    </recommendedName>
</protein>
<gene>
    <name evidence="2" type="ORF">METZ01_LOCUS442268</name>
</gene>
<dbReference type="InterPro" id="IPR028994">
    <property type="entry name" value="Integrin_alpha_N"/>
</dbReference>
<dbReference type="PANTHER" id="PTHR46580:SF4">
    <property type="entry name" value="ATP_GTP-BINDING PROTEIN"/>
    <property type="match status" value="1"/>
</dbReference>
<evidence type="ECO:0000256" key="1">
    <source>
        <dbReference type="ARBA" id="ARBA00022729"/>
    </source>
</evidence>
<dbReference type="EMBL" id="UINC01180293">
    <property type="protein sequence ID" value="SVD89414.1"/>
    <property type="molecule type" value="Genomic_DNA"/>
</dbReference>
<keyword evidence="1" id="KW-0732">Signal</keyword>
<dbReference type="Gene3D" id="2.130.10.130">
    <property type="entry name" value="Integrin alpha, N-terminal"/>
    <property type="match status" value="1"/>
</dbReference>
<organism evidence="2">
    <name type="scientific">marine metagenome</name>
    <dbReference type="NCBI Taxonomy" id="408172"/>
    <lineage>
        <taxon>unclassified sequences</taxon>
        <taxon>metagenomes</taxon>
        <taxon>ecological metagenomes</taxon>
    </lineage>
</organism>
<evidence type="ECO:0008006" key="3">
    <source>
        <dbReference type="Google" id="ProtNLM"/>
    </source>
</evidence>
<reference evidence="2" key="1">
    <citation type="submission" date="2018-05" db="EMBL/GenBank/DDBJ databases">
        <authorList>
            <person name="Lanie J.A."/>
            <person name="Ng W.-L."/>
            <person name="Kazmierczak K.M."/>
            <person name="Andrzejewski T.M."/>
            <person name="Davidsen T.M."/>
            <person name="Wayne K.J."/>
            <person name="Tettelin H."/>
            <person name="Glass J.I."/>
            <person name="Rusch D."/>
            <person name="Podicherti R."/>
            <person name="Tsui H.-C.T."/>
            <person name="Winkler M.E."/>
        </authorList>
    </citation>
    <scope>NUCLEOTIDE SEQUENCE</scope>
</reference>
<feature type="non-terminal residue" evidence="2">
    <location>
        <position position="228"/>
    </location>
</feature>
<dbReference type="PANTHER" id="PTHR46580">
    <property type="entry name" value="SENSOR KINASE-RELATED"/>
    <property type="match status" value="1"/>
</dbReference>
<dbReference type="InterPro" id="IPR013517">
    <property type="entry name" value="FG-GAP"/>
</dbReference>
<proteinExistence type="predicted"/>
<accession>A0A382Z1M2</accession>
<dbReference type="SUPFAM" id="SSF69318">
    <property type="entry name" value="Integrin alpha N-terminal domain"/>
    <property type="match status" value="1"/>
</dbReference>
<name>A0A382Z1M2_9ZZZZ</name>
<evidence type="ECO:0000313" key="2">
    <source>
        <dbReference type="EMBL" id="SVD89414.1"/>
    </source>
</evidence>
<sequence length="228" mass="24857">MNKTEQKISDYREGDGAEELTSLIRLTDDGANLESAAVKISSGYVEGEDVLDFTATPSLTDSGQDLRYGTSYDNSWDVKLGDFDGDGDLDAFEANYNEGNRVWLNDGSGSFTDSGQNLNQGGSYNNSSGVDLADLDGDGDLDALVANEYDYSKVWLNNGAGVFSYTSQNIDHGHYSYDVELADFDGDGDMDAFFANYHGQSNRVWLNDGSGSFTHTQNLGSRYSYDVE</sequence>